<accession>A0AAW7Q4S4</accession>
<evidence type="ECO:0000313" key="4">
    <source>
        <dbReference type="Proteomes" id="UP001170713"/>
    </source>
</evidence>
<dbReference type="SUPFAM" id="SSF51735">
    <property type="entry name" value="NAD(P)-binding Rossmann-fold domains"/>
    <property type="match status" value="1"/>
</dbReference>
<dbReference type="PRINTS" id="PR01713">
    <property type="entry name" value="NUCEPIMERASE"/>
</dbReference>
<dbReference type="RefSeq" id="WP_301342927.1">
    <property type="nucleotide sequence ID" value="NZ_JAQJJC010000008.1"/>
</dbReference>
<evidence type="ECO:0000256" key="1">
    <source>
        <dbReference type="ARBA" id="ARBA00007637"/>
    </source>
</evidence>
<organism evidence="3 4">
    <name type="scientific">Aliarcobacter butzleri</name>
    <dbReference type="NCBI Taxonomy" id="28197"/>
    <lineage>
        <taxon>Bacteria</taxon>
        <taxon>Pseudomonadati</taxon>
        <taxon>Campylobacterota</taxon>
        <taxon>Epsilonproteobacteria</taxon>
        <taxon>Campylobacterales</taxon>
        <taxon>Arcobacteraceae</taxon>
        <taxon>Aliarcobacter</taxon>
    </lineage>
</organism>
<dbReference type="AlphaFoldDB" id="A0AAW7Q4S4"/>
<comment type="similarity">
    <text evidence="1">Belongs to the NAD(P)-dependent epimerase/dehydratase family.</text>
</comment>
<protein>
    <submittedName>
        <fullName evidence="3">NAD-dependent epimerase/dehydratase family protein</fullName>
    </submittedName>
</protein>
<evidence type="ECO:0000313" key="3">
    <source>
        <dbReference type="EMBL" id="MDN5114346.1"/>
    </source>
</evidence>
<dbReference type="Gene3D" id="3.40.50.720">
    <property type="entry name" value="NAD(P)-binding Rossmann-like Domain"/>
    <property type="match status" value="1"/>
</dbReference>
<sequence length="376" mass="42005">MKYKKILITGGAGFIGSNLSLKLIEKGYEITVLDNLSPQIHGESSPLYESIKDKVNFIKGTVLSYDDWKKALDGVDVVVHLAAETGTGQSMYEIEKYTDVNIKGTSIFLDILANEKHSVKKMIVASSRSIYGEGKYDCPKCGIVYPNERKDEDMAKGDFAVKCPYCGMDAKLLATDEESKIHPSSIYGITKQVQEQMFLVMGKSLNIPAVAFRYQNVYGAGQSLSNPYTGILSIFSTRIKNGNDINIFEDGKESRDFVYVDDVVEATILGIEKDEANYEVFNVGLGKAIDVNTVASTLTRAYDSKSKIIISGNYRLGDIKDNYADLTKIKNKLGFEPKVSFEEGIRRFTKWVNAQEVVEDKYEKSIEEMKEKGLYK</sequence>
<dbReference type="Proteomes" id="UP001170713">
    <property type="component" value="Unassembled WGS sequence"/>
</dbReference>
<proteinExistence type="inferred from homology"/>
<dbReference type="PANTHER" id="PTHR43000">
    <property type="entry name" value="DTDP-D-GLUCOSE 4,6-DEHYDRATASE-RELATED"/>
    <property type="match status" value="1"/>
</dbReference>
<feature type="domain" description="NAD-dependent epimerase/dehydratase" evidence="2">
    <location>
        <begin position="6"/>
        <end position="136"/>
    </location>
</feature>
<reference evidence="3" key="1">
    <citation type="journal article" date="2023" name="Microorganisms">
        <title>Genomic Characterization of Arcobacter butzleri Strains Isolated from Various Sources in Lithuania.</title>
        <authorList>
            <person name="Uljanovas D."/>
            <person name="Golz G."/>
            <person name="Fleischmann S."/>
            <person name="Kudirkiene E."/>
            <person name="Kasetiene N."/>
            <person name="Grineviciene A."/>
            <person name="Tamuleviciene E."/>
            <person name="Aksomaitiene J."/>
            <person name="Alter T."/>
            <person name="Malakauskas M."/>
        </authorList>
    </citation>
    <scope>NUCLEOTIDE SEQUENCE</scope>
    <source>
        <strain evidence="3">W48</strain>
    </source>
</reference>
<dbReference type="Pfam" id="PF01370">
    <property type="entry name" value="Epimerase"/>
    <property type="match status" value="2"/>
</dbReference>
<dbReference type="InterPro" id="IPR001509">
    <property type="entry name" value="Epimerase_deHydtase"/>
</dbReference>
<comment type="caution">
    <text evidence="3">The sequence shown here is derived from an EMBL/GenBank/DDBJ whole genome shotgun (WGS) entry which is preliminary data.</text>
</comment>
<reference evidence="3" key="2">
    <citation type="submission" date="2023-01" db="EMBL/GenBank/DDBJ databases">
        <authorList>
            <person name="Uljanovas D."/>
        </authorList>
    </citation>
    <scope>NUCLEOTIDE SEQUENCE</scope>
    <source>
        <strain evidence="3">W48</strain>
    </source>
</reference>
<evidence type="ECO:0000259" key="2">
    <source>
        <dbReference type="Pfam" id="PF01370"/>
    </source>
</evidence>
<gene>
    <name evidence="3" type="ORF">PJV88_06790</name>
</gene>
<feature type="domain" description="NAD-dependent epimerase/dehydratase" evidence="2">
    <location>
        <begin position="175"/>
        <end position="284"/>
    </location>
</feature>
<dbReference type="InterPro" id="IPR036291">
    <property type="entry name" value="NAD(P)-bd_dom_sf"/>
</dbReference>
<name>A0AAW7Q4S4_9BACT</name>
<dbReference type="EMBL" id="JAQJJC010000008">
    <property type="protein sequence ID" value="MDN5114346.1"/>
    <property type="molecule type" value="Genomic_DNA"/>
</dbReference>